<keyword evidence="4" id="KW-0597">Phosphoprotein</keyword>
<keyword evidence="12" id="KW-1185">Reference proteome</keyword>
<dbReference type="AlphaFoldDB" id="A0A7H9B3V2"/>
<evidence type="ECO:0000256" key="2">
    <source>
        <dbReference type="ARBA" id="ARBA00005930"/>
    </source>
</evidence>
<dbReference type="GO" id="GO:0005736">
    <property type="term" value="C:RNA polymerase I complex"/>
    <property type="evidence" value="ECO:0007669"/>
    <property type="project" value="TreeGrafter"/>
</dbReference>
<dbReference type="Pfam" id="PF03876">
    <property type="entry name" value="SHS2_Rpb7-N"/>
    <property type="match status" value="1"/>
</dbReference>
<dbReference type="Gene3D" id="3.30.1490.120">
    <property type="entry name" value="RNA polymerase Rpb7-like, N-terminal domain"/>
    <property type="match status" value="1"/>
</dbReference>
<keyword evidence="6 7" id="KW-0539">Nucleus</keyword>
<dbReference type="FunFam" id="3.30.1490.120:FF:000004">
    <property type="entry name" value="RNA polymerase I subunit Rpa43"/>
    <property type="match status" value="1"/>
</dbReference>
<evidence type="ECO:0000256" key="5">
    <source>
        <dbReference type="ARBA" id="ARBA00023163"/>
    </source>
</evidence>
<feature type="domain" description="RPA43 OB" evidence="10">
    <location>
        <begin position="128"/>
        <end position="244"/>
    </location>
</feature>
<evidence type="ECO:0000259" key="10">
    <source>
        <dbReference type="Pfam" id="PF17875"/>
    </source>
</evidence>
<sequence>MSLVTKRAIEEGKIGRFIKRHRKSLTNPLNEDDGISNCITRVPISLYLSLAPMYSQEPLSGIMKQHLNPMVMKYNSTVNGVVLGYKNLELVDADPLNKSDSEYKVVKLNSDTPFAFTWCHVDLYVWQPQIDDVIEGWIFIQSASHIGLLIHDAFNASIKKNYIPSDWTFIDNEVQADQDQDESGSNSRESNDADNANNYDSGFRTRSLGYWVDSNGERVDGKLKFHVRAIHTTGRVISIEGALLSNVGDCKERSEAENLSVVSSKKIVFDDEVSTENRECHRDLDLPNIEENNGEEVVYEDNSDSDEESSDSE</sequence>
<proteinExistence type="inferred from homology"/>
<dbReference type="CDD" id="cd04328">
    <property type="entry name" value="RNAP_I_Rpa43_N"/>
    <property type="match status" value="1"/>
</dbReference>
<feature type="domain" description="RNA polymerase Rpb7-like N-terminal" evidence="9">
    <location>
        <begin position="45"/>
        <end position="92"/>
    </location>
</feature>
<feature type="region of interest" description="Disordered" evidence="8">
    <location>
        <begin position="277"/>
        <end position="313"/>
    </location>
</feature>
<dbReference type="Gene3D" id="2.40.50.140">
    <property type="entry name" value="Nucleic acid-binding proteins"/>
    <property type="match status" value="1"/>
</dbReference>
<evidence type="ECO:0000313" key="11">
    <source>
        <dbReference type="EMBL" id="QLG73173.1"/>
    </source>
</evidence>
<accession>A0A7H9B3V2</accession>
<dbReference type="OrthoDB" id="10250504at2759"/>
<evidence type="ECO:0000256" key="3">
    <source>
        <dbReference type="ARBA" id="ARBA00022478"/>
    </source>
</evidence>
<dbReference type="InterPro" id="IPR041901">
    <property type="entry name" value="RNAP_I_Rpa43_N"/>
</dbReference>
<keyword evidence="3 7" id="KW-0240">DNA-directed RNA polymerase</keyword>
<dbReference type="GO" id="GO:0006362">
    <property type="term" value="P:transcription elongation by RNA polymerase I"/>
    <property type="evidence" value="ECO:0007669"/>
    <property type="project" value="UniProtKB-ARBA"/>
</dbReference>
<dbReference type="EMBL" id="CP058608">
    <property type="protein sequence ID" value="QLG73173.1"/>
    <property type="molecule type" value="Genomic_DNA"/>
</dbReference>
<dbReference type="InterPro" id="IPR045113">
    <property type="entry name" value="Rpb7-like"/>
</dbReference>
<dbReference type="PANTHER" id="PTHR12709">
    <property type="entry name" value="DNA-DIRECTED RNA POLYMERASE II, III"/>
    <property type="match status" value="1"/>
</dbReference>
<dbReference type="GO" id="GO:0006361">
    <property type="term" value="P:transcription initiation at RNA polymerase I promoter"/>
    <property type="evidence" value="ECO:0007669"/>
    <property type="project" value="UniProtKB-ARBA"/>
</dbReference>
<dbReference type="InterPro" id="IPR041178">
    <property type="entry name" value="RPA43_OB"/>
</dbReference>
<evidence type="ECO:0000256" key="7">
    <source>
        <dbReference type="RuleBase" id="RU369086"/>
    </source>
</evidence>
<dbReference type="GeneID" id="59236915"/>
<evidence type="ECO:0000256" key="8">
    <source>
        <dbReference type="SAM" id="MobiDB-lite"/>
    </source>
</evidence>
<protein>
    <recommendedName>
        <fullName evidence="7">DNA-directed RNA polymerase subunit</fullName>
    </recommendedName>
</protein>
<feature type="region of interest" description="Disordered" evidence="8">
    <location>
        <begin position="176"/>
        <end position="200"/>
    </location>
</feature>
<evidence type="ECO:0000313" key="12">
    <source>
        <dbReference type="Proteomes" id="UP000509704"/>
    </source>
</evidence>
<gene>
    <name evidence="11" type="ORF">HG535_0E02570</name>
</gene>
<dbReference type="InterPro" id="IPR012340">
    <property type="entry name" value="NA-bd_OB-fold"/>
</dbReference>
<evidence type="ECO:0000256" key="6">
    <source>
        <dbReference type="ARBA" id="ARBA00023242"/>
    </source>
</evidence>
<dbReference type="PANTHER" id="PTHR12709:SF5">
    <property type="entry name" value="DNA-DIRECTED RNA POLYMERASE I SUBUNIT RPA43"/>
    <property type="match status" value="1"/>
</dbReference>
<dbReference type="KEGG" id="zmk:HG535_0E02570"/>
<evidence type="ECO:0000259" key="9">
    <source>
        <dbReference type="Pfam" id="PF03876"/>
    </source>
</evidence>
<dbReference type="InterPro" id="IPR036898">
    <property type="entry name" value="RNA_pol_Rpb7-like_N_sf"/>
</dbReference>
<dbReference type="Proteomes" id="UP000509704">
    <property type="component" value="Chromosome 5"/>
</dbReference>
<comment type="similarity">
    <text evidence="2">Belongs to the eukaryotic RPA43 RNA polymerase subunit family.</text>
</comment>
<name>A0A7H9B3V2_ZYGMR</name>
<feature type="compositionally biased region" description="Acidic residues" evidence="8">
    <location>
        <begin position="292"/>
        <end position="313"/>
    </location>
</feature>
<dbReference type="RefSeq" id="XP_037144900.1">
    <property type="nucleotide sequence ID" value="XM_037289005.1"/>
</dbReference>
<reference evidence="11 12" key="1">
    <citation type="submission" date="2020-07" db="EMBL/GenBank/DDBJ databases">
        <title>The yeast mating-type switching endonuclease HO is a domesticated member of an unorthodox homing genetic element family.</title>
        <authorList>
            <person name="Coughlan A.Y."/>
            <person name="Lombardi L."/>
            <person name="Braun-Galleani S."/>
            <person name="Martos A.R."/>
            <person name="Galeote V."/>
            <person name="Bigey F."/>
            <person name="Dequin S."/>
            <person name="Byrne K.P."/>
            <person name="Wolfe K.H."/>
        </authorList>
    </citation>
    <scope>NUCLEOTIDE SEQUENCE [LARGE SCALE GENOMIC DNA]</scope>
    <source>
        <strain evidence="11 12">NRRL Y-6702</strain>
    </source>
</reference>
<evidence type="ECO:0000256" key="4">
    <source>
        <dbReference type="ARBA" id="ARBA00022553"/>
    </source>
</evidence>
<comment type="subcellular location">
    <subcellularLocation>
        <location evidence="1">Nucleus</location>
        <location evidence="1">Nucleolus</location>
    </subcellularLocation>
</comment>
<comment type="function">
    <text evidence="7">DNA-dependent RNA polymerase which catalyzes the transcription of DNA into RNA using the four ribonucleoside triphosphates as substrates.</text>
</comment>
<dbReference type="Pfam" id="PF17875">
    <property type="entry name" value="RPA43_OB"/>
    <property type="match status" value="1"/>
</dbReference>
<dbReference type="InterPro" id="IPR005576">
    <property type="entry name" value="Rpb7-like_N"/>
</dbReference>
<evidence type="ECO:0000256" key="1">
    <source>
        <dbReference type="ARBA" id="ARBA00004604"/>
    </source>
</evidence>
<keyword evidence="5 7" id="KW-0804">Transcription</keyword>
<dbReference type="Gene3D" id="6.10.140.1770">
    <property type="match status" value="1"/>
</dbReference>
<organism evidence="11 12">
    <name type="scientific">Zygotorulaspora mrakii</name>
    <name type="common">Zygosaccharomyces mrakii</name>
    <dbReference type="NCBI Taxonomy" id="42260"/>
    <lineage>
        <taxon>Eukaryota</taxon>
        <taxon>Fungi</taxon>
        <taxon>Dikarya</taxon>
        <taxon>Ascomycota</taxon>
        <taxon>Saccharomycotina</taxon>
        <taxon>Saccharomycetes</taxon>
        <taxon>Saccharomycetales</taxon>
        <taxon>Saccharomycetaceae</taxon>
        <taxon>Zygotorulaspora</taxon>
    </lineage>
</organism>